<dbReference type="GO" id="GO:0005886">
    <property type="term" value="C:plasma membrane"/>
    <property type="evidence" value="ECO:0007669"/>
    <property type="project" value="UniProtKB-SubCell"/>
</dbReference>
<evidence type="ECO:0000256" key="1">
    <source>
        <dbReference type="ARBA" id="ARBA00004651"/>
    </source>
</evidence>
<keyword evidence="6 7" id="KW-0472">Membrane</keyword>
<dbReference type="AlphaFoldDB" id="A0A1J4SHF2"/>
<keyword evidence="4 7" id="KW-0812">Transmembrane</keyword>
<evidence type="ECO:0000256" key="3">
    <source>
        <dbReference type="ARBA" id="ARBA00022475"/>
    </source>
</evidence>
<feature type="transmembrane region" description="Helical" evidence="7">
    <location>
        <begin position="324"/>
        <end position="343"/>
    </location>
</feature>
<feature type="transmembrane region" description="Helical" evidence="7">
    <location>
        <begin position="289"/>
        <end position="312"/>
    </location>
</feature>
<gene>
    <name evidence="9" type="ORF">AUJ66_00495</name>
</gene>
<keyword evidence="3" id="KW-1003">Cell membrane</keyword>
<feature type="transmembrane region" description="Helical" evidence="7">
    <location>
        <begin position="7"/>
        <end position="32"/>
    </location>
</feature>
<keyword evidence="5 7" id="KW-1133">Transmembrane helix</keyword>
<dbReference type="PROSITE" id="PS50850">
    <property type="entry name" value="MFS"/>
    <property type="match status" value="1"/>
</dbReference>
<dbReference type="EMBL" id="MNUO01000005">
    <property type="protein sequence ID" value="OIN98720.1"/>
    <property type="molecule type" value="Genomic_DNA"/>
</dbReference>
<comment type="caution">
    <text evidence="9">The sequence shown here is derived from an EMBL/GenBank/DDBJ whole genome shotgun (WGS) entry which is preliminary data.</text>
</comment>
<feature type="transmembrane region" description="Helical" evidence="7">
    <location>
        <begin position="130"/>
        <end position="150"/>
    </location>
</feature>
<evidence type="ECO:0000256" key="4">
    <source>
        <dbReference type="ARBA" id="ARBA00022692"/>
    </source>
</evidence>
<evidence type="ECO:0000256" key="2">
    <source>
        <dbReference type="ARBA" id="ARBA00022448"/>
    </source>
</evidence>
<dbReference type="PANTHER" id="PTHR23517:SF3">
    <property type="entry name" value="INTEGRAL MEMBRANE TRANSPORT PROTEIN"/>
    <property type="match status" value="1"/>
</dbReference>
<evidence type="ECO:0000259" key="8">
    <source>
        <dbReference type="PROSITE" id="PS50850"/>
    </source>
</evidence>
<dbReference type="STRING" id="1817893.AUJ66_00495"/>
<dbReference type="InterPro" id="IPR011701">
    <property type="entry name" value="MFS"/>
</dbReference>
<dbReference type="PRINTS" id="PR01035">
    <property type="entry name" value="TCRTETA"/>
</dbReference>
<feature type="transmembrane region" description="Helical" evidence="7">
    <location>
        <begin position="349"/>
        <end position="366"/>
    </location>
</feature>
<dbReference type="InterPro" id="IPR036259">
    <property type="entry name" value="MFS_trans_sf"/>
</dbReference>
<dbReference type="InterPro" id="IPR020846">
    <property type="entry name" value="MFS_dom"/>
</dbReference>
<dbReference type="Pfam" id="PF07690">
    <property type="entry name" value="MFS_1"/>
    <property type="match status" value="1"/>
</dbReference>
<dbReference type="InterPro" id="IPR050171">
    <property type="entry name" value="MFS_Transporters"/>
</dbReference>
<feature type="transmembrane region" description="Helical" evidence="7">
    <location>
        <begin position="92"/>
        <end position="110"/>
    </location>
</feature>
<dbReference type="PANTHER" id="PTHR23517">
    <property type="entry name" value="RESISTANCE PROTEIN MDTM, PUTATIVE-RELATED-RELATED"/>
    <property type="match status" value="1"/>
</dbReference>
<evidence type="ECO:0000256" key="7">
    <source>
        <dbReference type="SAM" id="Phobius"/>
    </source>
</evidence>
<reference evidence="9 10" key="1">
    <citation type="journal article" date="2016" name="Environ. Microbiol.">
        <title>Genomic resolution of a cold subsurface aquifer community provides metabolic insights for novel microbes adapted to high CO concentrations.</title>
        <authorList>
            <person name="Probst A.J."/>
            <person name="Castelle C.J."/>
            <person name="Singh A."/>
            <person name="Brown C.T."/>
            <person name="Anantharaman K."/>
            <person name="Sharon I."/>
            <person name="Hug L.A."/>
            <person name="Burstein D."/>
            <person name="Emerson J.B."/>
            <person name="Thomas B.C."/>
            <person name="Banfield J.F."/>
        </authorList>
    </citation>
    <scope>NUCLEOTIDE SEQUENCE [LARGE SCALE GENOMIC DNA]</scope>
    <source>
        <strain evidence="9">CG1_02_38_46</strain>
    </source>
</reference>
<proteinExistence type="predicted"/>
<feature type="transmembrane region" description="Helical" evidence="7">
    <location>
        <begin position="156"/>
        <end position="175"/>
    </location>
</feature>
<dbReference type="Gene3D" id="1.20.1250.20">
    <property type="entry name" value="MFS general substrate transporter like domains"/>
    <property type="match status" value="2"/>
</dbReference>
<dbReference type="SUPFAM" id="SSF103473">
    <property type="entry name" value="MFS general substrate transporter"/>
    <property type="match status" value="1"/>
</dbReference>
<feature type="transmembrane region" description="Helical" evidence="7">
    <location>
        <begin position="199"/>
        <end position="221"/>
    </location>
</feature>
<evidence type="ECO:0000256" key="5">
    <source>
        <dbReference type="ARBA" id="ARBA00022989"/>
    </source>
</evidence>
<dbReference type="InterPro" id="IPR001958">
    <property type="entry name" value="Tet-R_TetA/multi-R_MdtG-like"/>
</dbReference>
<sequence>MALNKEIFFYVASFLADVGIGILIIAVPLVAIKTGASPFALGLIGFFFSLFYFSLSYLFGRVADKKGSFALTITGCVIVLFVSPIFLFSVPIVYIFVLMGLMGAGMAMFWSPIEAWIAKVSDNLPKSLGYFNISWCAGISVGSLMGGVLFEINWRLPFIFTALFSLITIFFLYYCPRALLTPILQNVIEKKTDKLENPFILVAWIGNFIAWFGIGTIRYLFPKLAVSLGITPFILGVLMFLLTGIQAFISYVLGRISKWHDRFNFLIFAQILMGIGFLIPYFASSTLMFFCAFTLIGVGIGVVYFFSIYYSLAAGHSMGERGGVHEALVGLGGLVGPLMGGIVAQNFNIRAPFLLCTMMMLGGIVIEKIIMKNRDSDHFIMDEQKTANIS</sequence>
<organism evidence="9 10">
    <name type="scientific">Candidatus Desantisbacteria bacterium CG1_02_38_46</name>
    <dbReference type="NCBI Taxonomy" id="1817893"/>
    <lineage>
        <taxon>Bacteria</taxon>
        <taxon>Candidatus Desantisiibacteriota</taxon>
    </lineage>
</organism>
<keyword evidence="2" id="KW-0813">Transport</keyword>
<name>A0A1J4SHF2_9BACT</name>
<dbReference type="Proteomes" id="UP000182278">
    <property type="component" value="Unassembled WGS sequence"/>
</dbReference>
<accession>A0A1J4SHF2</accession>
<evidence type="ECO:0000256" key="6">
    <source>
        <dbReference type="ARBA" id="ARBA00023136"/>
    </source>
</evidence>
<feature type="transmembrane region" description="Helical" evidence="7">
    <location>
        <begin position="233"/>
        <end position="253"/>
    </location>
</feature>
<feature type="transmembrane region" description="Helical" evidence="7">
    <location>
        <begin position="38"/>
        <end position="60"/>
    </location>
</feature>
<protein>
    <recommendedName>
        <fullName evidence="8">Major facilitator superfamily (MFS) profile domain-containing protein</fullName>
    </recommendedName>
</protein>
<dbReference type="GO" id="GO:0022857">
    <property type="term" value="F:transmembrane transporter activity"/>
    <property type="evidence" value="ECO:0007669"/>
    <property type="project" value="InterPro"/>
</dbReference>
<feature type="transmembrane region" description="Helical" evidence="7">
    <location>
        <begin position="265"/>
        <end position="283"/>
    </location>
</feature>
<comment type="subcellular location">
    <subcellularLocation>
        <location evidence="1">Cell membrane</location>
        <topology evidence="1">Multi-pass membrane protein</topology>
    </subcellularLocation>
</comment>
<evidence type="ECO:0000313" key="9">
    <source>
        <dbReference type="EMBL" id="OIN98720.1"/>
    </source>
</evidence>
<feature type="domain" description="Major facilitator superfamily (MFS) profile" evidence="8">
    <location>
        <begin position="199"/>
        <end position="390"/>
    </location>
</feature>
<feature type="transmembrane region" description="Helical" evidence="7">
    <location>
        <begin position="67"/>
        <end position="86"/>
    </location>
</feature>
<evidence type="ECO:0000313" key="10">
    <source>
        <dbReference type="Proteomes" id="UP000182278"/>
    </source>
</evidence>